<proteinExistence type="predicted"/>
<reference evidence="1 2" key="1">
    <citation type="submission" date="2016-10" db="EMBL/GenBank/DDBJ databases">
        <authorList>
            <person name="de Groot N.N."/>
        </authorList>
    </citation>
    <scope>NUCLEOTIDE SEQUENCE [LARGE SCALE GENOMIC DNA]</scope>
    <source>
        <strain evidence="1 2">CGMCC 4.6858</strain>
    </source>
</reference>
<evidence type="ECO:0000313" key="2">
    <source>
        <dbReference type="Proteomes" id="UP000199034"/>
    </source>
</evidence>
<accession>A0A1G6N7J0</accession>
<dbReference type="AlphaFoldDB" id="A0A1G6N7J0"/>
<dbReference type="EMBL" id="FMZM01000003">
    <property type="protein sequence ID" value="SDC63367.1"/>
    <property type="molecule type" value="Genomic_DNA"/>
</dbReference>
<protein>
    <submittedName>
        <fullName evidence="1">Uncharacterized protein</fullName>
    </submittedName>
</protein>
<name>A0A1G6N7J0_9ACTN</name>
<sequence length="193" mass="20260">MDLRRTTTAVLVAPLATAALLLGALAPAQAGSDRVTDVAGDVVDSDGDQVVPDVAAGDLLAFRARHTDSRVVVVARFRDLSRKARTGVQFFMVVRGEFYAVAVHISARRPGGRVGVGSDDGDIDCPGARHRVDYRAGTIRVGVPRSCLATRGPVRFGVVATTYHRFVDDGGSRGVDGPDGVIWPSLSAPVPAD</sequence>
<evidence type="ECO:0000313" key="1">
    <source>
        <dbReference type="EMBL" id="SDC63367.1"/>
    </source>
</evidence>
<organism evidence="1 2">
    <name type="scientific">Nocardioides lianchengensis</name>
    <dbReference type="NCBI Taxonomy" id="1045774"/>
    <lineage>
        <taxon>Bacteria</taxon>
        <taxon>Bacillati</taxon>
        <taxon>Actinomycetota</taxon>
        <taxon>Actinomycetes</taxon>
        <taxon>Propionibacteriales</taxon>
        <taxon>Nocardioidaceae</taxon>
        <taxon>Nocardioides</taxon>
    </lineage>
</organism>
<keyword evidence="2" id="KW-1185">Reference proteome</keyword>
<dbReference type="STRING" id="1045774.SAMN05421872_103158"/>
<gene>
    <name evidence="1" type="ORF">SAMN05421872_103158</name>
</gene>
<dbReference type="Proteomes" id="UP000199034">
    <property type="component" value="Unassembled WGS sequence"/>
</dbReference>
<dbReference type="RefSeq" id="WP_090852674.1">
    <property type="nucleotide sequence ID" value="NZ_FMZM01000003.1"/>
</dbReference>